<keyword evidence="15" id="KW-0675">Receptor</keyword>
<keyword evidence="10" id="KW-0998">Cell outer membrane</keyword>
<keyword evidence="9 11" id="KW-0472">Membrane</keyword>
<dbReference type="InterPro" id="IPR036942">
    <property type="entry name" value="Beta-barrel_TonB_sf"/>
</dbReference>
<keyword evidence="5" id="KW-0812">Transmembrane</keyword>
<keyword evidence="4" id="KW-0410">Iron transport</keyword>
<dbReference type="InterPro" id="IPR012910">
    <property type="entry name" value="Plug_dom"/>
</dbReference>
<protein>
    <submittedName>
        <fullName evidence="15">TonB-dependent receptor</fullName>
    </submittedName>
</protein>
<keyword evidence="3" id="KW-1134">Transmembrane beta strand</keyword>
<evidence type="ECO:0000313" key="15">
    <source>
        <dbReference type="EMBL" id="QNN68559.1"/>
    </source>
</evidence>
<gene>
    <name evidence="15" type="ORF">H9L13_06225</name>
</gene>
<evidence type="ECO:0000259" key="13">
    <source>
        <dbReference type="Pfam" id="PF00593"/>
    </source>
</evidence>
<dbReference type="PANTHER" id="PTHR32552">
    <property type="entry name" value="FERRICHROME IRON RECEPTOR-RELATED"/>
    <property type="match status" value="1"/>
</dbReference>
<evidence type="ECO:0000256" key="2">
    <source>
        <dbReference type="ARBA" id="ARBA00022448"/>
    </source>
</evidence>
<dbReference type="GO" id="GO:0006826">
    <property type="term" value="P:iron ion transport"/>
    <property type="evidence" value="ECO:0007669"/>
    <property type="project" value="UniProtKB-KW"/>
</dbReference>
<keyword evidence="16" id="KW-1185">Reference proteome</keyword>
<organism evidence="15 16">
    <name type="scientific">Sphingomonas lutea</name>
    <dbReference type="NCBI Taxonomy" id="1045317"/>
    <lineage>
        <taxon>Bacteria</taxon>
        <taxon>Pseudomonadati</taxon>
        <taxon>Pseudomonadota</taxon>
        <taxon>Alphaproteobacteria</taxon>
        <taxon>Sphingomonadales</taxon>
        <taxon>Sphingomonadaceae</taxon>
        <taxon>Sphingomonas</taxon>
    </lineage>
</organism>
<dbReference type="Gene3D" id="2.40.170.20">
    <property type="entry name" value="TonB-dependent receptor, beta-barrel domain"/>
    <property type="match status" value="3"/>
</dbReference>
<dbReference type="Pfam" id="PF07715">
    <property type="entry name" value="Plug"/>
    <property type="match status" value="1"/>
</dbReference>
<evidence type="ECO:0000259" key="14">
    <source>
        <dbReference type="Pfam" id="PF07715"/>
    </source>
</evidence>
<evidence type="ECO:0000256" key="12">
    <source>
        <dbReference type="SAM" id="MobiDB-lite"/>
    </source>
</evidence>
<evidence type="ECO:0000313" key="16">
    <source>
        <dbReference type="Proteomes" id="UP000515971"/>
    </source>
</evidence>
<dbReference type="Pfam" id="PF00593">
    <property type="entry name" value="TonB_dep_Rec_b-barrel"/>
    <property type="match status" value="1"/>
</dbReference>
<evidence type="ECO:0000256" key="9">
    <source>
        <dbReference type="ARBA" id="ARBA00023136"/>
    </source>
</evidence>
<name>A0A7G9SL34_9SPHN</name>
<evidence type="ECO:0000256" key="6">
    <source>
        <dbReference type="ARBA" id="ARBA00023004"/>
    </source>
</evidence>
<feature type="domain" description="TonB-dependent receptor plug" evidence="14">
    <location>
        <begin position="66"/>
        <end position="176"/>
    </location>
</feature>
<evidence type="ECO:0000256" key="11">
    <source>
        <dbReference type="RuleBase" id="RU003357"/>
    </source>
</evidence>
<evidence type="ECO:0000256" key="1">
    <source>
        <dbReference type="ARBA" id="ARBA00004571"/>
    </source>
</evidence>
<dbReference type="AlphaFoldDB" id="A0A7G9SL34"/>
<sequence length="884" mass="96341">MGSAAFAQVSTSPADATPESPTTQSPAPGTNATNVTSNPAVQQAQDGLVPDETEIIITATKREENLQDVPISVQAIGTRRLDQLNISNFEDYTKQLPSVSFQTAAPGFTTVYMRGVATGGDGNHTGSLPSVGFYLDEQPVTTIGGTLDVHIYDIARIESLAGPQGTLYGASSQAGTIRIITNKPEIGVTAGRVDAELNSVAHGGVGGSLEGMINLPISDRMAFRANVFYQRDAGYIDNVFGERAYCGSKVFGPDGDDDDLLPDLIGCDRTDGIQVDNAAFVDDDINVNKTYGGRAALKIDLDDNWTVTPQIMHQNSKTRGVWFFDDRLGDLETQRFREEPAKDKFTQAALTVEGKVGNFDITYAGAYMHRPNSGVSDYTDYADAYDAYYESVGGIANYQYFVDDAGGPIDIRQYITGGNNFKKLSQELRVASPQENALRFIGGLFYQRQSNDILQEYRVDDLAADLSVNGRPGILWLTKQKRIDRDYAIFGELSFDVTPQITLTGGGRYYKFDNTVFGFAGFGRDPLFIQDADGDPLPGSPPPNAVGSTRTGVAQCFTVDGDSLRESQIGGTDTTLILDGKLDGTPCINVATFENGELKPKASKDTGWTYRFNGTWKPRDGLMFYATRSKGYRPGGINRQPGLAPYNADFLINNELGWKTTFGPFRWNGAIYHQVWEKFQFSFLGENSLTVVQNGRDARINGIETDINYTAGGLTLNAAAAFTDAKTKDNICGVAADPEPDCDLILVEDDPLTVEDEEERDEIVAPKGTRLPITPKFKFSATARYAWNMGAGRAHAQAGLSYQGSARSALRTDDQAITGTLRSYALVDLFTGYTWGNYNVELFGTNIFDKRNELSRGVGCSICTNVRIYPGRPRTFGLRAGMKF</sequence>
<evidence type="ECO:0000256" key="4">
    <source>
        <dbReference type="ARBA" id="ARBA00022496"/>
    </source>
</evidence>
<dbReference type="EMBL" id="CP060718">
    <property type="protein sequence ID" value="QNN68559.1"/>
    <property type="molecule type" value="Genomic_DNA"/>
</dbReference>
<feature type="compositionally biased region" description="Polar residues" evidence="12">
    <location>
        <begin position="8"/>
        <end position="36"/>
    </location>
</feature>
<comment type="subcellular location">
    <subcellularLocation>
        <location evidence="1">Cell outer membrane</location>
        <topology evidence="1">Multi-pass membrane protein</topology>
    </subcellularLocation>
</comment>
<dbReference type="SUPFAM" id="SSF56935">
    <property type="entry name" value="Porins"/>
    <property type="match status" value="1"/>
</dbReference>
<feature type="domain" description="TonB-dependent receptor-like beta-barrel" evidence="13">
    <location>
        <begin position="332"/>
        <end position="846"/>
    </location>
</feature>
<evidence type="ECO:0000256" key="3">
    <source>
        <dbReference type="ARBA" id="ARBA00022452"/>
    </source>
</evidence>
<dbReference type="Proteomes" id="UP000515971">
    <property type="component" value="Chromosome"/>
</dbReference>
<dbReference type="PANTHER" id="PTHR32552:SF81">
    <property type="entry name" value="TONB-DEPENDENT OUTER MEMBRANE RECEPTOR"/>
    <property type="match status" value="1"/>
</dbReference>
<dbReference type="GO" id="GO:0009279">
    <property type="term" value="C:cell outer membrane"/>
    <property type="evidence" value="ECO:0007669"/>
    <property type="project" value="UniProtKB-SubCell"/>
</dbReference>
<dbReference type="InterPro" id="IPR039426">
    <property type="entry name" value="TonB-dep_rcpt-like"/>
</dbReference>
<comment type="similarity">
    <text evidence="11">Belongs to the TonB-dependent receptor family.</text>
</comment>
<evidence type="ECO:0000256" key="10">
    <source>
        <dbReference type="ARBA" id="ARBA00023237"/>
    </source>
</evidence>
<keyword evidence="2" id="KW-0813">Transport</keyword>
<feature type="region of interest" description="Disordered" evidence="12">
    <location>
        <begin position="1"/>
        <end position="36"/>
    </location>
</feature>
<evidence type="ECO:0000256" key="8">
    <source>
        <dbReference type="ARBA" id="ARBA00023077"/>
    </source>
</evidence>
<dbReference type="InterPro" id="IPR000531">
    <property type="entry name" value="Beta-barrel_TonB"/>
</dbReference>
<keyword evidence="7" id="KW-0406">Ion transport</keyword>
<keyword evidence="6" id="KW-0408">Iron</keyword>
<keyword evidence="8 11" id="KW-0798">TonB box</keyword>
<evidence type="ECO:0000256" key="7">
    <source>
        <dbReference type="ARBA" id="ARBA00023065"/>
    </source>
</evidence>
<evidence type="ECO:0000256" key="5">
    <source>
        <dbReference type="ARBA" id="ARBA00022692"/>
    </source>
</evidence>
<accession>A0A7G9SL34</accession>
<reference evidence="15 16" key="1">
    <citation type="submission" date="2020-08" db="EMBL/GenBank/DDBJ databases">
        <title>Genome sequence of Sphingomonas lutea KCTC 23642T.</title>
        <authorList>
            <person name="Hyun D.-W."/>
            <person name="Bae J.-W."/>
        </authorList>
    </citation>
    <scope>NUCLEOTIDE SEQUENCE [LARGE SCALE GENOMIC DNA]</scope>
    <source>
        <strain evidence="15 16">KCTC 23642</strain>
    </source>
</reference>
<dbReference type="KEGG" id="slut:H9L13_06225"/>
<proteinExistence type="inferred from homology"/>